<dbReference type="EMBL" id="JANRHA010000001">
    <property type="protein sequence ID" value="MDG3013589.1"/>
    <property type="molecule type" value="Genomic_DNA"/>
</dbReference>
<feature type="transmembrane region" description="Helical" evidence="1">
    <location>
        <begin position="12"/>
        <end position="33"/>
    </location>
</feature>
<dbReference type="AlphaFoldDB" id="A0A9X4LYI1"/>
<protein>
    <submittedName>
        <fullName evidence="2">Uncharacterized protein</fullName>
    </submittedName>
</protein>
<gene>
    <name evidence="2" type="ORF">NVS88_03335</name>
</gene>
<comment type="caution">
    <text evidence="2">The sequence shown here is derived from an EMBL/GenBank/DDBJ whole genome shotgun (WGS) entry which is preliminary data.</text>
</comment>
<organism evidence="2 3">
    <name type="scientific">Speluncibacter jeojiensis</name>
    <dbReference type="NCBI Taxonomy" id="2710754"/>
    <lineage>
        <taxon>Bacteria</taxon>
        <taxon>Bacillati</taxon>
        <taxon>Actinomycetota</taxon>
        <taxon>Actinomycetes</taxon>
        <taxon>Mycobacteriales</taxon>
        <taxon>Speluncibacteraceae</taxon>
        <taxon>Speluncibacter</taxon>
    </lineage>
</organism>
<evidence type="ECO:0000313" key="3">
    <source>
        <dbReference type="Proteomes" id="UP001152755"/>
    </source>
</evidence>
<feature type="transmembrane region" description="Helical" evidence="1">
    <location>
        <begin position="39"/>
        <end position="58"/>
    </location>
</feature>
<proteinExistence type="predicted"/>
<reference evidence="2" key="1">
    <citation type="submission" date="2022-08" db="EMBL/GenBank/DDBJ databases">
        <title>Genome analysis of Corynebacteriales strain.</title>
        <authorList>
            <person name="Lee S.D."/>
        </authorList>
    </citation>
    <scope>NUCLEOTIDE SEQUENCE</scope>
    <source>
        <strain evidence="2">D3-21</strain>
    </source>
</reference>
<dbReference type="Proteomes" id="UP001152755">
    <property type="component" value="Unassembled WGS sequence"/>
</dbReference>
<keyword evidence="3" id="KW-1185">Reference proteome</keyword>
<keyword evidence="1" id="KW-1133">Transmembrane helix</keyword>
<evidence type="ECO:0000313" key="2">
    <source>
        <dbReference type="EMBL" id="MDG3013589.1"/>
    </source>
</evidence>
<evidence type="ECO:0000256" key="1">
    <source>
        <dbReference type="SAM" id="Phobius"/>
    </source>
</evidence>
<dbReference type="RefSeq" id="WP_332519169.1">
    <property type="nucleotide sequence ID" value="NZ_JANRHA010000001.1"/>
</dbReference>
<accession>A0A9X4LYI1</accession>
<name>A0A9X4LYI1_9ACTN</name>
<keyword evidence="1" id="KW-0812">Transmembrane</keyword>
<sequence length="62" mass="6554">MNTRTRARLARTSFRCLAVANVLFAVLQIILAFSTGDSIHFALAAINTAGAAAAVFALETSR</sequence>
<keyword evidence="1" id="KW-0472">Membrane</keyword>